<dbReference type="EMBL" id="JAVDRD010000001">
    <property type="protein sequence ID" value="MDR6509968.1"/>
    <property type="molecule type" value="Genomic_DNA"/>
</dbReference>
<dbReference type="InterPro" id="IPR036046">
    <property type="entry name" value="Acylphosphatase-like_dom_sf"/>
</dbReference>
<dbReference type="Proteomes" id="UP001184150">
    <property type="component" value="Unassembled WGS sequence"/>
</dbReference>
<reference evidence="2 3" key="1">
    <citation type="submission" date="2023-07" db="EMBL/GenBank/DDBJ databases">
        <title>Sorghum-associated microbial communities from plants grown in Nebraska, USA.</title>
        <authorList>
            <person name="Schachtman D."/>
        </authorList>
    </citation>
    <scope>NUCLEOTIDE SEQUENCE [LARGE SCALE GENOMIC DNA]</scope>
    <source>
        <strain evidence="2 3">DS1027</strain>
    </source>
</reference>
<dbReference type="Pfam" id="PF04940">
    <property type="entry name" value="BLUF"/>
    <property type="match status" value="1"/>
</dbReference>
<dbReference type="InterPro" id="IPR007024">
    <property type="entry name" value="BLUF_domain"/>
</dbReference>
<evidence type="ECO:0000259" key="1">
    <source>
        <dbReference type="PROSITE" id="PS50925"/>
    </source>
</evidence>
<evidence type="ECO:0000313" key="3">
    <source>
        <dbReference type="Proteomes" id="UP001184150"/>
    </source>
</evidence>
<feature type="domain" description="BLUF" evidence="1">
    <location>
        <begin position="10"/>
        <end position="103"/>
    </location>
</feature>
<organism evidence="2 3">
    <name type="scientific">Novosphingobium capsulatum</name>
    <dbReference type="NCBI Taxonomy" id="13688"/>
    <lineage>
        <taxon>Bacteria</taxon>
        <taxon>Pseudomonadati</taxon>
        <taxon>Pseudomonadota</taxon>
        <taxon>Alphaproteobacteria</taxon>
        <taxon>Sphingomonadales</taxon>
        <taxon>Sphingomonadaceae</taxon>
        <taxon>Novosphingobium</taxon>
    </lineage>
</organism>
<dbReference type="PROSITE" id="PS50925">
    <property type="entry name" value="BLUF"/>
    <property type="match status" value="1"/>
</dbReference>
<protein>
    <recommendedName>
        <fullName evidence="1">BLUF domain-containing protein</fullName>
    </recommendedName>
</protein>
<accession>A0ABU1MIG8</accession>
<comment type="caution">
    <text evidence="2">The sequence shown here is derived from an EMBL/GenBank/DDBJ whole genome shotgun (WGS) entry which is preliminary data.</text>
</comment>
<name>A0ABU1MIG8_9SPHN</name>
<evidence type="ECO:0000313" key="2">
    <source>
        <dbReference type="EMBL" id="MDR6509968.1"/>
    </source>
</evidence>
<gene>
    <name evidence="2" type="ORF">J2792_000808</name>
</gene>
<dbReference type="SUPFAM" id="SSF54975">
    <property type="entry name" value="Acylphosphatase/BLUF domain-like"/>
    <property type="match status" value="1"/>
</dbReference>
<dbReference type="SMART" id="SM01034">
    <property type="entry name" value="BLUF"/>
    <property type="match status" value="1"/>
</dbReference>
<sequence length="150" mass="15702">MMQPEGGATVQHWLYASNCAVAPAWAGPTVEALVAHAALRNAECGLSGALLFTGQHFIQALEGPATALAQMRSTICDDVRHTHIMTLAEGTLPHRRFDGWALAYAGASVYLADQVRTAMADGAPALLSLLQAFAKPLPGANPGCGQHRAT</sequence>
<dbReference type="Gene3D" id="3.30.70.100">
    <property type="match status" value="1"/>
</dbReference>
<keyword evidence="3" id="KW-1185">Reference proteome</keyword>
<proteinExistence type="predicted"/>